<accession>A0ABR4GCY5</accession>
<proteinExistence type="predicted"/>
<dbReference type="Gene3D" id="1.20.1280.290">
    <property type="match status" value="1"/>
</dbReference>
<evidence type="ECO:0000256" key="2">
    <source>
        <dbReference type="ARBA" id="ARBA00022692"/>
    </source>
</evidence>
<dbReference type="Pfam" id="PF04193">
    <property type="entry name" value="PQ-loop"/>
    <property type="match status" value="2"/>
</dbReference>
<feature type="region of interest" description="Disordered" evidence="5">
    <location>
        <begin position="248"/>
        <end position="283"/>
    </location>
</feature>
<comment type="subcellular location">
    <subcellularLocation>
        <location evidence="1">Membrane</location>
        <topology evidence="1">Multi-pass membrane protein</topology>
    </subcellularLocation>
</comment>
<dbReference type="Proteomes" id="UP001610563">
    <property type="component" value="Unassembled WGS sequence"/>
</dbReference>
<feature type="transmembrane region" description="Helical" evidence="6">
    <location>
        <begin position="74"/>
        <end position="101"/>
    </location>
</feature>
<keyword evidence="8" id="KW-1185">Reference proteome</keyword>
<feature type="transmembrane region" description="Helical" evidence="6">
    <location>
        <begin position="122"/>
        <end position="145"/>
    </location>
</feature>
<reference evidence="7 8" key="1">
    <citation type="submission" date="2024-07" db="EMBL/GenBank/DDBJ databases">
        <title>Section-level genome sequencing and comparative genomics of Aspergillus sections Usti and Cavernicolus.</title>
        <authorList>
            <consortium name="Lawrence Berkeley National Laboratory"/>
            <person name="Nybo J.L."/>
            <person name="Vesth T.C."/>
            <person name="Theobald S."/>
            <person name="Frisvad J.C."/>
            <person name="Larsen T.O."/>
            <person name="Kjaerboelling I."/>
            <person name="Rothschild-Mancinelli K."/>
            <person name="Lyhne E.K."/>
            <person name="Kogle M.E."/>
            <person name="Barry K."/>
            <person name="Clum A."/>
            <person name="Na H."/>
            <person name="Ledsgaard L."/>
            <person name="Lin J."/>
            <person name="Lipzen A."/>
            <person name="Kuo A."/>
            <person name="Riley R."/>
            <person name="Mondo S."/>
            <person name="Labutti K."/>
            <person name="Haridas S."/>
            <person name="Pangalinan J."/>
            <person name="Salamov A.A."/>
            <person name="Simmons B.A."/>
            <person name="Magnuson J.K."/>
            <person name="Chen J."/>
            <person name="Drula E."/>
            <person name="Henrissat B."/>
            <person name="Wiebenga A."/>
            <person name="Lubbers R.J."/>
            <person name="Gomes A.C."/>
            <person name="Makela M.R."/>
            <person name="Stajich J."/>
            <person name="Grigoriev I.V."/>
            <person name="Mortensen U.H."/>
            <person name="De Vries R.P."/>
            <person name="Baker S.E."/>
            <person name="Andersen M.R."/>
        </authorList>
    </citation>
    <scope>NUCLEOTIDE SEQUENCE [LARGE SCALE GENOMIC DNA]</scope>
    <source>
        <strain evidence="7 8">CBS 209.92</strain>
    </source>
</reference>
<evidence type="ECO:0000256" key="1">
    <source>
        <dbReference type="ARBA" id="ARBA00004141"/>
    </source>
</evidence>
<protein>
    <recommendedName>
        <fullName evidence="9">PQ loop repeat protein</fullName>
    </recommendedName>
</protein>
<dbReference type="InterPro" id="IPR051415">
    <property type="entry name" value="LAAT-1"/>
</dbReference>
<keyword evidence="2 6" id="KW-0812">Transmembrane</keyword>
<evidence type="ECO:0000256" key="3">
    <source>
        <dbReference type="ARBA" id="ARBA00022989"/>
    </source>
</evidence>
<keyword evidence="4 6" id="KW-0472">Membrane</keyword>
<feature type="transmembrane region" description="Helical" evidence="6">
    <location>
        <begin position="183"/>
        <end position="202"/>
    </location>
</feature>
<feature type="transmembrane region" description="Helical" evidence="6">
    <location>
        <begin position="36"/>
        <end position="54"/>
    </location>
</feature>
<evidence type="ECO:0000256" key="6">
    <source>
        <dbReference type="SAM" id="Phobius"/>
    </source>
</evidence>
<dbReference type="EMBL" id="JBFTWV010000023">
    <property type="protein sequence ID" value="KAL2796879.1"/>
    <property type="molecule type" value="Genomic_DNA"/>
</dbReference>
<evidence type="ECO:0008006" key="9">
    <source>
        <dbReference type="Google" id="ProtNLM"/>
    </source>
</evidence>
<name>A0ABR4GCY5_9EURO</name>
<feature type="transmembrane region" description="Helical" evidence="6">
    <location>
        <begin position="151"/>
        <end position="171"/>
    </location>
</feature>
<dbReference type="PANTHER" id="PTHR16201:SF11">
    <property type="entry name" value="PQ-LOOP REPEAT-CONTAINING PROTEIN"/>
    <property type="match status" value="1"/>
</dbReference>
<feature type="transmembrane region" description="Helical" evidence="6">
    <location>
        <begin position="214"/>
        <end position="237"/>
    </location>
</feature>
<gene>
    <name evidence="7" type="ORF">BJX66DRAFT_335597</name>
</gene>
<evidence type="ECO:0000313" key="8">
    <source>
        <dbReference type="Proteomes" id="UP001610563"/>
    </source>
</evidence>
<sequence length="283" mass="30887">MNFVLSILIVLGIVFSYLPQLIRIIRLKSSFGISPYFVLLGATSGTFALANVVSQQQSLQDLACCKDVSGLSCFAGLLGILQVGMQWLSFFMMLTLFVLFFPRGTSLALPETSKEEPTYRTALVVVWICIVHALIMLVVTLAVGFRQPSSLQSWSNFCGVTAAILASIQYFPQIYTTLRLRCVGSLSIPMMCIQTPGALVWAGSLAARLGPKGWSTWGILIVTAFLQGTLLVLSVFFEYLGPNKGHDHDYDKASGANRPGADNEGQDERGGPYEDTPLLQDSR</sequence>
<feature type="transmembrane region" description="Helical" evidence="6">
    <location>
        <begin position="6"/>
        <end position="24"/>
    </location>
</feature>
<dbReference type="PANTHER" id="PTHR16201">
    <property type="entry name" value="SEVEN TRANSMEMBRANE PROTEIN 1-RELATED"/>
    <property type="match status" value="1"/>
</dbReference>
<organism evidence="7 8">
    <name type="scientific">Aspergillus keveii</name>
    <dbReference type="NCBI Taxonomy" id="714993"/>
    <lineage>
        <taxon>Eukaryota</taxon>
        <taxon>Fungi</taxon>
        <taxon>Dikarya</taxon>
        <taxon>Ascomycota</taxon>
        <taxon>Pezizomycotina</taxon>
        <taxon>Eurotiomycetes</taxon>
        <taxon>Eurotiomycetidae</taxon>
        <taxon>Eurotiales</taxon>
        <taxon>Aspergillaceae</taxon>
        <taxon>Aspergillus</taxon>
        <taxon>Aspergillus subgen. Nidulantes</taxon>
    </lineage>
</organism>
<comment type="caution">
    <text evidence="7">The sequence shown here is derived from an EMBL/GenBank/DDBJ whole genome shotgun (WGS) entry which is preliminary data.</text>
</comment>
<evidence type="ECO:0000256" key="5">
    <source>
        <dbReference type="SAM" id="MobiDB-lite"/>
    </source>
</evidence>
<keyword evidence="3 6" id="KW-1133">Transmembrane helix</keyword>
<dbReference type="SMART" id="SM00679">
    <property type="entry name" value="CTNS"/>
    <property type="match status" value="2"/>
</dbReference>
<dbReference type="InterPro" id="IPR006603">
    <property type="entry name" value="PQ-loop_rpt"/>
</dbReference>
<evidence type="ECO:0000313" key="7">
    <source>
        <dbReference type="EMBL" id="KAL2796879.1"/>
    </source>
</evidence>
<evidence type="ECO:0000256" key="4">
    <source>
        <dbReference type="ARBA" id="ARBA00023136"/>
    </source>
</evidence>